<evidence type="ECO:0000313" key="3">
    <source>
        <dbReference type="Proteomes" id="UP000199356"/>
    </source>
</evidence>
<dbReference type="SUPFAM" id="SSF51735">
    <property type="entry name" value="NAD(P)-binding Rossmann-fold domains"/>
    <property type="match status" value="1"/>
</dbReference>
<evidence type="ECO:0000313" key="2">
    <source>
        <dbReference type="EMBL" id="SFP50583.1"/>
    </source>
</evidence>
<dbReference type="SMART" id="SM00881">
    <property type="entry name" value="CoA_binding"/>
    <property type="match status" value="1"/>
</dbReference>
<dbReference type="PANTHER" id="PTHR33303:SF2">
    <property type="entry name" value="COA-BINDING DOMAIN-CONTAINING PROTEIN"/>
    <property type="match status" value="1"/>
</dbReference>
<dbReference type="RefSeq" id="WP_093421486.1">
    <property type="nucleotide sequence ID" value="NZ_FOXA01000007.1"/>
</dbReference>
<accession>A0A1I5QWF5</accession>
<dbReference type="STRING" id="441119.SAMN04488047_107148"/>
<feature type="domain" description="CoA-binding" evidence="1">
    <location>
        <begin position="12"/>
        <end position="108"/>
    </location>
</feature>
<dbReference type="Proteomes" id="UP000199356">
    <property type="component" value="Unassembled WGS sequence"/>
</dbReference>
<reference evidence="2 3" key="1">
    <citation type="submission" date="2016-10" db="EMBL/GenBank/DDBJ databases">
        <authorList>
            <person name="de Groot N.N."/>
        </authorList>
    </citation>
    <scope>NUCLEOTIDE SEQUENCE [LARGE SCALE GENOMIC DNA]</scope>
    <source>
        <strain evidence="2 3">DSM 19547</strain>
    </source>
</reference>
<dbReference type="OrthoDB" id="9804695at2"/>
<protein>
    <recommendedName>
        <fullName evidence="1">CoA-binding domain-containing protein</fullName>
    </recommendedName>
</protein>
<dbReference type="Pfam" id="PF13380">
    <property type="entry name" value="CoA_binding_2"/>
    <property type="match status" value="1"/>
</dbReference>
<dbReference type="AlphaFoldDB" id="A0A1I5QWF5"/>
<proteinExistence type="predicted"/>
<evidence type="ECO:0000259" key="1">
    <source>
        <dbReference type="SMART" id="SM00881"/>
    </source>
</evidence>
<keyword evidence="3" id="KW-1185">Reference proteome</keyword>
<name>A0A1I5QWF5_9RHOB</name>
<dbReference type="Gene3D" id="3.40.50.720">
    <property type="entry name" value="NAD(P)-binding Rossmann-like Domain"/>
    <property type="match status" value="1"/>
</dbReference>
<sequence>MTHSDDLLRDVLGRVKTIACIGASPNPARPSHYVSQYLRQKGYRVIPVNPGHGGKHLFGEVVVPDIASLPDGVDMIDVFRRSDAVAEVVGAAIERFPDLDVLWTQIGVRDDAAAARAEAAGVTVIQDRCPKIEYARLIG</sequence>
<organism evidence="2 3">
    <name type="scientific">Tranquillimonas alkanivorans</name>
    <dbReference type="NCBI Taxonomy" id="441119"/>
    <lineage>
        <taxon>Bacteria</taxon>
        <taxon>Pseudomonadati</taxon>
        <taxon>Pseudomonadota</taxon>
        <taxon>Alphaproteobacteria</taxon>
        <taxon>Rhodobacterales</taxon>
        <taxon>Roseobacteraceae</taxon>
        <taxon>Tranquillimonas</taxon>
    </lineage>
</organism>
<dbReference type="PANTHER" id="PTHR33303">
    <property type="entry name" value="CYTOPLASMIC PROTEIN-RELATED"/>
    <property type="match status" value="1"/>
</dbReference>
<dbReference type="EMBL" id="FOXA01000007">
    <property type="protein sequence ID" value="SFP50583.1"/>
    <property type="molecule type" value="Genomic_DNA"/>
</dbReference>
<dbReference type="InterPro" id="IPR036291">
    <property type="entry name" value="NAD(P)-bd_dom_sf"/>
</dbReference>
<dbReference type="InterPro" id="IPR003781">
    <property type="entry name" value="CoA-bd"/>
</dbReference>
<gene>
    <name evidence="2" type="ORF">SAMN04488047_107148</name>
</gene>